<comment type="caution">
    <text evidence="2">The sequence shown here is derived from an EMBL/GenBank/DDBJ whole genome shotgun (WGS) entry which is preliminary data.</text>
</comment>
<protein>
    <submittedName>
        <fullName evidence="2">Putative hydrolase of the HAD superfamily</fullName>
    </submittedName>
</protein>
<dbReference type="EMBL" id="QLLL01000003">
    <property type="protein sequence ID" value="RAJ06895.1"/>
    <property type="molecule type" value="Genomic_DNA"/>
</dbReference>
<dbReference type="PANTHER" id="PTHR43316">
    <property type="entry name" value="HYDROLASE, HALOACID DELAHOGENASE-RELATED"/>
    <property type="match status" value="1"/>
</dbReference>
<evidence type="ECO:0000313" key="2">
    <source>
        <dbReference type="EMBL" id="RAJ06895.1"/>
    </source>
</evidence>
<gene>
    <name evidence="2" type="ORF">LX64_02023</name>
</gene>
<organism evidence="2 3">
    <name type="scientific">Chitinophaga skermanii</name>
    <dbReference type="NCBI Taxonomy" id="331697"/>
    <lineage>
        <taxon>Bacteria</taxon>
        <taxon>Pseudomonadati</taxon>
        <taxon>Bacteroidota</taxon>
        <taxon>Chitinophagia</taxon>
        <taxon>Chitinophagales</taxon>
        <taxon>Chitinophagaceae</taxon>
        <taxon>Chitinophaga</taxon>
    </lineage>
</organism>
<dbReference type="Proteomes" id="UP000249547">
    <property type="component" value="Unassembled WGS sequence"/>
</dbReference>
<dbReference type="InterPro" id="IPR036412">
    <property type="entry name" value="HAD-like_sf"/>
</dbReference>
<dbReference type="SFLD" id="SFLDS00003">
    <property type="entry name" value="Haloacid_Dehalogenase"/>
    <property type="match status" value="1"/>
</dbReference>
<dbReference type="InterPro" id="IPR023198">
    <property type="entry name" value="PGP-like_dom2"/>
</dbReference>
<dbReference type="SFLD" id="SFLDG01129">
    <property type="entry name" value="C1.5:_HAD__Beta-PGM__Phosphata"/>
    <property type="match status" value="1"/>
</dbReference>
<dbReference type="GO" id="GO:0016787">
    <property type="term" value="F:hydrolase activity"/>
    <property type="evidence" value="ECO:0007669"/>
    <property type="project" value="UniProtKB-KW"/>
</dbReference>
<proteinExistence type="predicted"/>
<dbReference type="Gene3D" id="3.40.50.1000">
    <property type="entry name" value="HAD superfamily/HAD-like"/>
    <property type="match status" value="1"/>
</dbReference>
<keyword evidence="3" id="KW-1185">Reference proteome</keyword>
<dbReference type="Gene3D" id="1.10.150.240">
    <property type="entry name" value="Putative phosphatase, domain 2"/>
    <property type="match status" value="1"/>
</dbReference>
<sequence>MTKDIKVIAFDADDTLWDNEIYFREAEQAFKDLIQPYTSATNIVDTLFNTELQNLPIYGYGIKGFTLSMVETAVKLTQGDLPPHITHQILDIGKSMLNRPVQLIDGVESVLDALHKDYRLMVATKGDLLDQQRKVKQSQLMQYFKHVEVMSDKKENDYRQILQQQNIAPKEFLMIGNSLKSDVLPVLNIDAHAVHVPYAITWLHEHAEVPQHPNFLAVEKITEILNVMR</sequence>
<evidence type="ECO:0000313" key="3">
    <source>
        <dbReference type="Proteomes" id="UP000249547"/>
    </source>
</evidence>
<dbReference type="AlphaFoldDB" id="A0A327QSL7"/>
<dbReference type="OrthoDB" id="6101375at2"/>
<dbReference type="InterPro" id="IPR051540">
    <property type="entry name" value="S-2-haloacid_dehalogenase"/>
</dbReference>
<name>A0A327QSL7_9BACT</name>
<accession>A0A327QSL7</accession>
<dbReference type="RefSeq" id="WP_111597623.1">
    <property type="nucleotide sequence ID" value="NZ_QLLL01000003.1"/>
</dbReference>
<keyword evidence="1 2" id="KW-0378">Hydrolase</keyword>
<dbReference type="InterPro" id="IPR023214">
    <property type="entry name" value="HAD_sf"/>
</dbReference>
<reference evidence="2 3" key="1">
    <citation type="submission" date="2018-06" db="EMBL/GenBank/DDBJ databases">
        <title>Genomic Encyclopedia of Archaeal and Bacterial Type Strains, Phase II (KMG-II): from individual species to whole genera.</title>
        <authorList>
            <person name="Goeker M."/>
        </authorList>
    </citation>
    <scope>NUCLEOTIDE SEQUENCE [LARGE SCALE GENOMIC DNA]</scope>
    <source>
        <strain evidence="2 3">DSM 23857</strain>
    </source>
</reference>
<dbReference type="Pfam" id="PF00702">
    <property type="entry name" value="Hydrolase"/>
    <property type="match status" value="1"/>
</dbReference>
<evidence type="ECO:0000256" key="1">
    <source>
        <dbReference type="ARBA" id="ARBA00022801"/>
    </source>
</evidence>
<dbReference type="SUPFAM" id="SSF56784">
    <property type="entry name" value="HAD-like"/>
    <property type="match status" value="1"/>
</dbReference>
<dbReference type="PANTHER" id="PTHR43316:SF8">
    <property type="entry name" value="HAD FAMILY HYDROLASE"/>
    <property type="match status" value="1"/>
</dbReference>